<evidence type="ECO:0000313" key="2">
    <source>
        <dbReference type="Proteomes" id="UP000018861"/>
    </source>
</evidence>
<evidence type="ECO:0000313" key="1">
    <source>
        <dbReference type="EMBL" id="GAE14830.1"/>
    </source>
</evidence>
<protein>
    <submittedName>
        <fullName evidence="1">Uncharacterized protein</fullName>
    </submittedName>
</protein>
<dbReference type="AlphaFoldDB" id="W4P502"/>
<sequence length="54" mass="6018">MSFSFKGMSYDISGSALSFLLFFHELERIPQTLNLNTAGFKKKAAGFEFKHGGL</sequence>
<dbReference type="Proteomes" id="UP000018861">
    <property type="component" value="Unassembled WGS sequence"/>
</dbReference>
<reference evidence="1 2" key="1">
    <citation type="journal article" date="2014" name="Genome Announc.">
        <title>Draft Genome Sequences of Three Strains of Bacteroides pyogenes Isolated from a Cat and Swine.</title>
        <authorList>
            <person name="Sakamoto M."/>
            <person name="Oshima K."/>
            <person name="Suda W."/>
            <person name="Kitamura K."/>
            <person name="Iida T."/>
            <person name="Hattori M."/>
            <person name="Ohkuma M."/>
        </authorList>
    </citation>
    <scope>NUCLEOTIDE SEQUENCE [LARGE SCALE GENOMIC DNA]</scope>
    <source>
        <strain evidence="1 2">JCM 6292</strain>
    </source>
</reference>
<comment type="caution">
    <text evidence="1">The sequence shown here is derived from an EMBL/GenBank/DDBJ whole genome shotgun (WGS) entry which is preliminary data.</text>
</comment>
<organism evidence="1 2">
    <name type="scientific">Bacteroides pyogenes JCM 6292</name>
    <dbReference type="NCBI Taxonomy" id="1235809"/>
    <lineage>
        <taxon>Bacteria</taxon>
        <taxon>Pseudomonadati</taxon>
        <taxon>Bacteroidota</taxon>
        <taxon>Bacteroidia</taxon>
        <taxon>Bacteroidales</taxon>
        <taxon>Bacteroidaceae</taxon>
        <taxon>Bacteroides</taxon>
    </lineage>
</organism>
<dbReference type="EMBL" id="BAIQ01000007">
    <property type="protein sequence ID" value="GAE14830.1"/>
    <property type="molecule type" value="Genomic_DNA"/>
</dbReference>
<proteinExistence type="predicted"/>
<accession>W4P502</accession>
<gene>
    <name evidence="1" type="ORF">JCM6292_1021</name>
</gene>
<name>W4P502_9BACE</name>